<dbReference type="Gene3D" id="3.40.50.300">
    <property type="entry name" value="P-loop containing nucleotide triphosphate hydrolases"/>
    <property type="match status" value="1"/>
</dbReference>
<keyword evidence="4" id="KW-1133">Transmembrane helix</keyword>
<keyword evidence="5" id="KW-0472">Membrane</keyword>
<dbReference type="EMBL" id="JPGN01000023">
    <property type="protein sequence ID" value="KFI20235.1"/>
    <property type="molecule type" value="Genomic_DNA"/>
</dbReference>
<dbReference type="Gene3D" id="3.40.50.150">
    <property type="entry name" value="Vaccinia Virus protein VP39"/>
    <property type="match status" value="1"/>
</dbReference>
<evidence type="ECO:0000256" key="6">
    <source>
        <dbReference type="ARBA" id="ARBA00023180"/>
    </source>
</evidence>
<evidence type="ECO:0000256" key="3">
    <source>
        <dbReference type="ARBA" id="ARBA00022692"/>
    </source>
</evidence>
<dbReference type="InterPro" id="IPR013216">
    <property type="entry name" value="Methyltransf_11"/>
</dbReference>
<dbReference type="CDD" id="cd02440">
    <property type="entry name" value="AdoMet_MTases"/>
    <property type="match status" value="1"/>
</dbReference>
<evidence type="ECO:0000256" key="1">
    <source>
        <dbReference type="ARBA" id="ARBA00004167"/>
    </source>
</evidence>
<accession>A0A0E2Z962</accession>
<proteinExistence type="predicted"/>
<dbReference type="GO" id="GO:0017095">
    <property type="term" value="F:heparan sulfate 6-sulfotransferase activity"/>
    <property type="evidence" value="ECO:0007669"/>
    <property type="project" value="TreeGrafter"/>
</dbReference>
<feature type="domain" description="Methyltransferase type 11" evidence="7">
    <location>
        <begin position="76"/>
        <end position="185"/>
    </location>
</feature>
<dbReference type="GO" id="GO:0008757">
    <property type="term" value="F:S-adenosylmethionine-dependent methyltransferase activity"/>
    <property type="evidence" value="ECO:0007669"/>
    <property type="project" value="InterPro"/>
</dbReference>
<dbReference type="HOGENOM" id="CLU_322586_0_0_6"/>
<name>A0A0E2Z962_9GAMM</name>
<keyword evidence="3" id="KW-0812">Transmembrane</keyword>
<dbReference type="InterPro" id="IPR027417">
    <property type="entry name" value="P-loop_NTPase"/>
</dbReference>
<dbReference type="PANTHER" id="PTHR12812:SF0">
    <property type="entry name" value="HEPARAN-SULFATE 6-O-SULFOTRANSFERASE"/>
    <property type="match status" value="1"/>
</dbReference>
<evidence type="ECO:0000313" key="9">
    <source>
        <dbReference type="Proteomes" id="UP000028839"/>
    </source>
</evidence>
<dbReference type="InterPro" id="IPR010635">
    <property type="entry name" value="Heparan_SO4-6-sulfoTrfase"/>
</dbReference>
<organism evidence="8 9">
    <name type="scientific">Nitrosococcus oceani C-27</name>
    <dbReference type="NCBI Taxonomy" id="314279"/>
    <lineage>
        <taxon>Bacteria</taxon>
        <taxon>Pseudomonadati</taxon>
        <taxon>Pseudomonadota</taxon>
        <taxon>Gammaproteobacteria</taxon>
        <taxon>Chromatiales</taxon>
        <taxon>Chromatiaceae</taxon>
        <taxon>Nitrosococcus</taxon>
    </lineage>
</organism>
<comment type="subcellular location">
    <subcellularLocation>
        <location evidence="1">Membrane</location>
        <topology evidence="1">Single-pass membrane protein</topology>
    </subcellularLocation>
</comment>
<reference evidence="8 9" key="1">
    <citation type="submission" date="2014-07" db="EMBL/GenBank/DDBJ databases">
        <title>Comparative analysis of Nitrosococcus oceani genome inventories of strains from Pacific and Atlantic gyres.</title>
        <authorList>
            <person name="Lim C.K."/>
            <person name="Wang L."/>
            <person name="Sayavedra-Soto L.A."/>
            <person name="Klotz M.G."/>
        </authorList>
    </citation>
    <scope>NUCLEOTIDE SEQUENCE [LARGE SCALE GENOMIC DNA]</scope>
    <source>
        <strain evidence="8 9">C-27</strain>
    </source>
</reference>
<dbReference type="GO" id="GO:0016020">
    <property type="term" value="C:membrane"/>
    <property type="evidence" value="ECO:0007669"/>
    <property type="project" value="UniProtKB-SubCell"/>
</dbReference>
<dbReference type="Pfam" id="PF08241">
    <property type="entry name" value="Methyltransf_11"/>
    <property type="match status" value="1"/>
</dbReference>
<evidence type="ECO:0000313" key="8">
    <source>
        <dbReference type="EMBL" id="KFI20235.1"/>
    </source>
</evidence>
<keyword evidence="6" id="KW-0325">Glycoprotein</keyword>
<keyword evidence="2" id="KW-0808">Transferase</keyword>
<sequence>MENNETEITQSSFNLTKNLQKVCDVTDWFDSRIDYIIRNNLRSYPTFHRKQWEFAMLFLALSEEKILHEDAIGIVFGAGAERLLFSICEKVKKLIATDLYSASSNWIGARTSNPKQFILDHAPFPIDTDRLDAAYMDMRSIEYPNDTFDFCYSSCAFEHIAEDDAGFLEHLLEVNRTLKEGGVYAMTTELTYNDETVRIPNNHLFEINHLLGLIQSSGLHAKPVFNAKLSENMLNEPMPSPEDFGFNYGKHWIPHVTLLRHGRIFTSCMLILKKDSNRLPGFPVIEGLEKSKAFVRRTLNKQIEKVWKDWQYISPTRGEKDKSNAIIGHENFIKDSRTKNDFVFHSPYCLFGAGSVEIKIDLFAEDGRQLNVKLVEFNVYPYEREILTEETVEFERGNGTGSTITLRFIANPTKTYAVLGRGAGSFRSITIQARKNKIFPFKPFMLVPQNRFYFIHIPKTAGTTLIPLLDARFDADEICPAQLWRELLTLHQESLPRYRFFRGHFGAGGLKSFLPELPFYLTMLRHPLPLTFSTYKFILREPGTRVHHLVKERNMTFSDFLDSPEMRKKVNDMQVRHLSFDLQHDPDTGPIFLSAESRSAVDKWIQDHEVAISAEQRLERAKRMLHACTWFGLAERFDESMALLSWTFGWPPLGQVQKLRVASGGSNIDDLPEEVREKVLACNELDIALYREAERLFQDRLAGMLSDLMRYAQPGEVVSGTFANNPALVNQLLDRHYRHHLEAQPLLAQESLYLSLKEPLLGSGWHRRERAPADNSTFRWSGPAAESFIDLPLQGGRDWVLEFRIVHALTLDILDSLRVTANGTPLELEMTEGTKETTVRRYRSLIPAKVIANKSSGPVRLVFKVNRTLSPQSLDPANPDERQVGIALNWIRAQPLL</sequence>
<evidence type="ECO:0000256" key="5">
    <source>
        <dbReference type="ARBA" id="ARBA00023136"/>
    </source>
</evidence>
<evidence type="ECO:0000256" key="4">
    <source>
        <dbReference type="ARBA" id="ARBA00022989"/>
    </source>
</evidence>
<dbReference type="PANTHER" id="PTHR12812">
    <property type="entry name" value="HEPARAN SULFATE 6-O-SULFOTRANSFERASE 3"/>
    <property type="match status" value="1"/>
</dbReference>
<gene>
    <name evidence="8" type="ORF">IB75_03760</name>
</gene>
<dbReference type="OrthoDB" id="7981249at2"/>
<dbReference type="SUPFAM" id="SSF53335">
    <property type="entry name" value="S-adenosyl-L-methionine-dependent methyltransferases"/>
    <property type="match status" value="1"/>
</dbReference>
<dbReference type="InterPro" id="IPR029063">
    <property type="entry name" value="SAM-dependent_MTases_sf"/>
</dbReference>
<protein>
    <recommendedName>
        <fullName evidence="7">Methyltransferase type 11 domain-containing protein</fullName>
    </recommendedName>
</protein>
<dbReference type="AlphaFoldDB" id="A0A0E2Z962"/>
<comment type="caution">
    <text evidence="8">The sequence shown here is derived from an EMBL/GenBank/DDBJ whole genome shotgun (WGS) entry which is preliminary data.</text>
</comment>
<evidence type="ECO:0000259" key="7">
    <source>
        <dbReference type="Pfam" id="PF08241"/>
    </source>
</evidence>
<evidence type="ECO:0000256" key="2">
    <source>
        <dbReference type="ARBA" id="ARBA00022679"/>
    </source>
</evidence>
<dbReference type="Proteomes" id="UP000028839">
    <property type="component" value="Unassembled WGS sequence"/>
</dbReference>